<evidence type="ECO:0000313" key="1">
    <source>
        <dbReference type="EMBL" id="TID27046.1"/>
    </source>
</evidence>
<accession>A0A4Z1PLZ6</accession>
<protein>
    <submittedName>
        <fullName evidence="1">Uncharacterized protein</fullName>
    </submittedName>
</protein>
<gene>
    <name evidence="1" type="ORF">E6O75_ATG01539</name>
</gene>
<name>A0A4Z1PLZ6_9PEZI</name>
<dbReference type="EMBL" id="SNSC02000002">
    <property type="protein sequence ID" value="TID27046.1"/>
    <property type="molecule type" value="Genomic_DNA"/>
</dbReference>
<organism evidence="1 2">
    <name type="scientific">Venturia nashicola</name>
    <dbReference type="NCBI Taxonomy" id="86259"/>
    <lineage>
        <taxon>Eukaryota</taxon>
        <taxon>Fungi</taxon>
        <taxon>Dikarya</taxon>
        <taxon>Ascomycota</taxon>
        <taxon>Pezizomycotina</taxon>
        <taxon>Dothideomycetes</taxon>
        <taxon>Pleosporomycetidae</taxon>
        <taxon>Venturiales</taxon>
        <taxon>Venturiaceae</taxon>
        <taxon>Venturia</taxon>
    </lineage>
</organism>
<dbReference type="OrthoDB" id="10382355at2759"/>
<keyword evidence="2" id="KW-1185">Reference proteome</keyword>
<evidence type="ECO:0000313" key="2">
    <source>
        <dbReference type="Proteomes" id="UP000298493"/>
    </source>
</evidence>
<reference evidence="1 2" key="1">
    <citation type="submission" date="2019-04" db="EMBL/GenBank/DDBJ databases">
        <title>High contiguity whole genome sequence and gene annotation resource for two Venturia nashicola isolates.</title>
        <authorList>
            <person name="Prokchorchik M."/>
            <person name="Won K."/>
            <person name="Lee Y."/>
            <person name="Choi E.D."/>
            <person name="Segonzac C."/>
            <person name="Sohn K.H."/>
        </authorList>
    </citation>
    <scope>NUCLEOTIDE SEQUENCE [LARGE SCALE GENOMIC DNA]</scope>
    <source>
        <strain evidence="1 2">PRI2</strain>
    </source>
</reference>
<dbReference type="AlphaFoldDB" id="A0A4Z1PLZ6"/>
<sequence>MKNLTRIFPNGIDPEYCLSQIKNNLSVLYQDKIPKPAIRCGSENPTSQMLNYKASLVREIDPESLRDHHTDMIRVLEAETSGCYSVVVFETEAWGSIEEAMQNLLVVTMEMVNAKFEMGIQPGQPTESEGTE</sequence>
<proteinExistence type="predicted"/>
<dbReference type="Proteomes" id="UP000298493">
    <property type="component" value="Unassembled WGS sequence"/>
</dbReference>
<comment type="caution">
    <text evidence="1">The sequence shown here is derived from an EMBL/GenBank/DDBJ whole genome shotgun (WGS) entry which is preliminary data.</text>
</comment>